<dbReference type="GO" id="GO:0016020">
    <property type="term" value="C:membrane"/>
    <property type="evidence" value="ECO:0007669"/>
    <property type="project" value="UniProtKB-SubCell"/>
</dbReference>
<keyword evidence="7 8" id="KW-0472">Membrane</keyword>
<feature type="transmembrane region" description="Helical" evidence="8">
    <location>
        <begin position="73"/>
        <end position="94"/>
    </location>
</feature>
<sequence length="178" mass="19249">MIDPLIVLILSASLALLFFMAARHKMRAPGQFKAQLAAYELVPEFMLPAVAKILPYIERAVVFLILVPFSRPVAAVVAATLLTVYALSMAVNMLRGRADIDCGCGGQPQLLSSWLLLRNGVLVAGCCLLLAPVSERAMTWADGSFLVLMTAVLAMVYLLVEQLVRNQSFSDDRGASHG</sequence>
<gene>
    <name evidence="10" type="ORF">EVA69_01935</name>
</gene>
<feature type="transmembrane region" description="Helical" evidence="8">
    <location>
        <begin position="140"/>
        <end position="160"/>
    </location>
</feature>
<evidence type="ECO:0000313" key="11">
    <source>
        <dbReference type="Proteomes" id="UP000320404"/>
    </source>
</evidence>
<dbReference type="Proteomes" id="UP000320404">
    <property type="component" value="Unassembled WGS sequence"/>
</dbReference>
<evidence type="ECO:0000256" key="1">
    <source>
        <dbReference type="ARBA" id="ARBA00003475"/>
    </source>
</evidence>
<comment type="function">
    <text evidence="1">May be specifically involved in the processing, transport, and/or maturation of the MADH beta-subunit.</text>
</comment>
<keyword evidence="5 8" id="KW-0812">Transmembrane</keyword>
<evidence type="ECO:0000259" key="9">
    <source>
        <dbReference type="Pfam" id="PF07291"/>
    </source>
</evidence>
<keyword evidence="6 8" id="KW-1133">Transmembrane helix</keyword>
<feature type="domain" description="Methylamine utilisation protein MauE" evidence="9">
    <location>
        <begin position="5"/>
        <end position="131"/>
    </location>
</feature>
<proteinExistence type="predicted"/>
<comment type="pathway">
    <text evidence="3">One-carbon metabolism; methylamine degradation.</text>
</comment>
<comment type="caution">
    <text evidence="10">The sequence shown here is derived from an EMBL/GenBank/DDBJ whole genome shotgun (WGS) entry which is preliminary data.</text>
</comment>
<evidence type="ECO:0000256" key="6">
    <source>
        <dbReference type="ARBA" id="ARBA00022989"/>
    </source>
</evidence>
<evidence type="ECO:0000256" key="5">
    <source>
        <dbReference type="ARBA" id="ARBA00022692"/>
    </source>
</evidence>
<protein>
    <recommendedName>
        <fullName evidence="4">Methylamine utilization protein MauE</fullName>
    </recommendedName>
</protein>
<reference evidence="10 11" key="1">
    <citation type="submission" date="2019-02" db="EMBL/GenBank/DDBJ databases">
        <title>Prokaryotic population dynamics and viral predation in marine succession experiment using metagenomics: the confinement effect.</title>
        <authorList>
            <person name="Haro-Moreno J.M."/>
            <person name="Rodriguez-Valera F."/>
            <person name="Lopez-Perez M."/>
        </authorList>
    </citation>
    <scope>NUCLEOTIDE SEQUENCE [LARGE SCALE GENOMIC DNA]</scope>
    <source>
        <strain evidence="10">MED-G158</strain>
    </source>
</reference>
<evidence type="ECO:0000313" key="10">
    <source>
        <dbReference type="EMBL" id="RZO77368.1"/>
    </source>
</evidence>
<evidence type="ECO:0000256" key="7">
    <source>
        <dbReference type="ARBA" id="ARBA00023136"/>
    </source>
</evidence>
<organism evidence="10 11">
    <name type="scientific">OM182 bacterium</name>
    <dbReference type="NCBI Taxonomy" id="2510334"/>
    <lineage>
        <taxon>Bacteria</taxon>
        <taxon>Pseudomonadati</taxon>
        <taxon>Pseudomonadota</taxon>
        <taxon>Gammaproteobacteria</taxon>
        <taxon>OMG group</taxon>
        <taxon>OM182 clade</taxon>
    </lineage>
</organism>
<dbReference type="UniPathway" id="UPA00895"/>
<evidence type="ECO:0000256" key="3">
    <source>
        <dbReference type="ARBA" id="ARBA00004856"/>
    </source>
</evidence>
<dbReference type="InterPro" id="IPR009908">
    <property type="entry name" value="Methylamine_util_MauE"/>
</dbReference>
<evidence type="ECO:0000256" key="8">
    <source>
        <dbReference type="SAM" id="Phobius"/>
    </source>
</evidence>
<accession>A0A520S4F6</accession>
<dbReference type="Pfam" id="PF07291">
    <property type="entry name" value="MauE"/>
    <property type="match status" value="1"/>
</dbReference>
<dbReference type="GO" id="GO:0030416">
    <property type="term" value="P:methylamine metabolic process"/>
    <property type="evidence" value="ECO:0007669"/>
    <property type="project" value="InterPro"/>
</dbReference>
<feature type="transmembrane region" description="Helical" evidence="8">
    <location>
        <begin position="6"/>
        <end position="24"/>
    </location>
</feature>
<feature type="transmembrane region" description="Helical" evidence="8">
    <location>
        <begin position="115"/>
        <end position="134"/>
    </location>
</feature>
<evidence type="ECO:0000256" key="2">
    <source>
        <dbReference type="ARBA" id="ARBA00004141"/>
    </source>
</evidence>
<name>A0A520S4F6_9GAMM</name>
<dbReference type="EMBL" id="SHAH01000016">
    <property type="protein sequence ID" value="RZO77368.1"/>
    <property type="molecule type" value="Genomic_DNA"/>
</dbReference>
<comment type="subcellular location">
    <subcellularLocation>
        <location evidence="2">Membrane</location>
        <topology evidence="2">Multi-pass membrane protein</topology>
    </subcellularLocation>
</comment>
<evidence type="ECO:0000256" key="4">
    <source>
        <dbReference type="ARBA" id="ARBA00019078"/>
    </source>
</evidence>
<dbReference type="AlphaFoldDB" id="A0A520S4F6"/>